<feature type="domain" description="DUF4352" evidence="3">
    <location>
        <begin position="201"/>
        <end position="302"/>
    </location>
</feature>
<dbReference type="RefSeq" id="WP_073023724.1">
    <property type="nucleotide sequence ID" value="NZ_FQZS01000003.1"/>
</dbReference>
<dbReference type="STRING" id="1122184.SAMN02745176_00288"/>
<reference evidence="4 5" key="1">
    <citation type="submission" date="2016-11" db="EMBL/GenBank/DDBJ databases">
        <authorList>
            <person name="Jaros S."/>
            <person name="Januszkiewicz K."/>
            <person name="Wedrychowicz H."/>
        </authorList>
    </citation>
    <scope>NUCLEOTIDE SEQUENCE [LARGE SCALE GENOMIC DNA]</scope>
    <source>
        <strain evidence="4 5">DSM 19022</strain>
    </source>
</reference>
<name>A0A1M6B5V9_9FIRM</name>
<proteinExistence type="predicted"/>
<feature type="signal peptide" evidence="2">
    <location>
        <begin position="1"/>
        <end position="39"/>
    </location>
</feature>
<dbReference type="EMBL" id="FQZS01000003">
    <property type="protein sequence ID" value="SHI44106.1"/>
    <property type="molecule type" value="Genomic_DNA"/>
</dbReference>
<dbReference type="Pfam" id="PF11611">
    <property type="entry name" value="DUF4352"/>
    <property type="match status" value="2"/>
</dbReference>
<dbReference type="InterPro" id="IPR029051">
    <property type="entry name" value="DUF4352"/>
</dbReference>
<evidence type="ECO:0000313" key="4">
    <source>
        <dbReference type="EMBL" id="SHI44106.1"/>
    </source>
</evidence>
<protein>
    <recommendedName>
        <fullName evidence="3">DUF4352 domain-containing protein</fullName>
    </recommendedName>
</protein>
<feature type="domain" description="DUF4352" evidence="3">
    <location>
        <begin position="56"/>
        <end position="168"/>
    </location>
</feature>
<dbReference type="Proteomes" id="UP000184442">
    <property type="component" value="Unassembled WGS sequence"/>
</dbReference>
<evidence type="ECO:0000259" key="3">
    <source>
        <dbReference type="Pfam" id="PF11611"/>
    </source>
</evidence>
<dbReference type="OrthoDB" id="1795719at2"/>
<dbReference type="InterPro" id="IPR029050">
    <property type="entry name" value="Immunoprotect_excell_Ig-like"/>
</dbReference>
<keyword evidence="1 2" id="KW-0732">Signal</keyword>
<evidence type="ECO:0000313" key="5">
    <source>
        <dbReference type="Proteomes" id="UP000184442"/>
    </source>
</evidence>
<sequence length="316" mass="35366">MDIIKYARSCMCKKVAVKYFILTVVACSIILAGSNITNAEEFMEYDKTSNIIVYMKSTKTNNLVFTINGVSESKSNKFKTASEGNKLVCINLKVTNDGVKQEQLTSKMMFKLYDDKRNIYNIVLPEGTDSINGLLSAGESKEGTVWFEVPKKINKFELCIEPPRMSQKKGMLDIETVGKSNDNKGQIAKESDSGSAINIAINNLVFDIKEVSVSRGNNLGDAGEGYCFLNINLSVKNNGSKEEQMTSHMVFKLVDANNQAYNIVLPEENGINGILKPQKEISGEISFRVKEGERKFKLEIKPWTMKELKEYVDINL</sequence>
<accession>A0A1M6B5V9</accession>
<organism evidence="4 5">
    <name type="scientific">Lutispora thermophila DSM 19022</name>
    <dbReference type="NCBI Taxonomy" id="1122184"/>
    <lineage>
        <taxon>Bacteria</taxon>
        <taxon>Bacillati</taxon>
        <taxon>Bacillota</taxon>
        <taxon>Clostridia</taxon>
        <taxon>Lutisporales</taxon>
        <taxon>Lutisporaceae</taxon>
        <taxon>Lutispora</taxon>
    </lineage>
</organism>
<dbReference type="AlphaFoldDB" id="A0A1M6B5V9"/>
<feature type="chain" id="PRO_5012635582" description="DUF4352 domain-containing protein" evidence="2">
    <location>
        <begin position="40"/>
        <end position="316"/>
    </location>
</feature>
<evidence type="ECO:0000256" key="1">
    <source>
        <dbReference type="ARBA" id="ARBA00022729"/>
    </source>
</evidence>
<gene>
    <name evidence="4" type="ORF">SAMN02745176_00288</name>
</gene>
<evidence type="ECO:0000256" key="2">
    <source>
        <dbReference type="SAM" id="SignalP"/>
    </source>
</evidence>
<dbReference type="Gene3D" id="2.60.40.1240">
    <property type="match status" value="2"/>
</dbReference>
<keyword evidence="5" id="KW-1185">Reference proteome</keyword>